<dbReference type="InterPro" id="IPR019651">
    <property type="entry name" value="Glutamate_DH_NAD-spec"/>
</dbReference>
<protein>
    <recommendedName>
        <fullName evidence="3">NAD-specific glutamate dehydrogenase</fullName>
    </recommendedName>
</protein>
<reference evidence="1 2" key="1">
    <citation type="submission" date="2024-03" db="EMBL/GenBank/DDBJ databases">
        <title>A high-quality draft genome sequence of Diaporthe vaccinii, a causative agent of upright dieback and viscid rot disease in cranberry plants.</title>
        <authorList>
            <person name="Sarrasin M."/>
            <person name="Lang B.F."/>
            <person name="Burger G."/>
        </authorList>
    </citation>
    <scope>NUCLEOTIDE SEQUENCE [LARGE SCALE GENOMIC DNA]</scope>
    <source>
        <strain evidence="1 2">IS7</strain>
    </source>
</reference>
<accession>A0ABR4EHS6</accession>
<sequence length="746" mass="77877">MNFFLISFRYWESIKYAHALVCPSENFCPVSLSHHEKKENIDRALQIQGLASIWLLINNLVDLLDGGTVVATSAGSTAAGSTREAAGSTAGSARSTASTVELHHDGVGDTLQLLLLVLVLLTSGLLVLVEPVDDLVNLGLELLLVGSIELLVDLGVGQGVAQRVSVRLKAVLGRDTASLSLVLVLELLSLSKHALDVLLGETALVIRNDNLVGLSGALLECRDVDDSVGIYIEGDLDLGDTTRRRGDAGKLELAEQVVVLGALTLTLVDLDKHTRLVVGEGREHLGLLGGDRGVAGDELGHHATSGLNTDGEWRDIQKQDLVGRLGARVSGQNCGLNGSAVCDGLVGVDGLVGLLAVEIVGDQLLDTGDTGGTADQDDLVNLGLVDLGVGQDTVDGLQGGAEQVLAQLLETSTGDGGVEVDTLEQGVDLDGGLRGRRQSSLGTLASSAETTQSTSVGAEVLLVPRWCCLLSLELINEVVDEAVVKVLTAQVSVTGGRLDLEDTLLDGQERHIESTTTQIEDQDVALALDLLVETVGNGSRGGLVDDTQNVQASNETSVLGGLTLRIVEVGGDGDDGVVDGATKVRLGGLTHLGQDHRGDLLRGEGLGLALELNLDVGLATLLDDLEGEVLHVGLDLRVLELAANQPLRVEDGVVRVHGDLVLGGISDQALSVGKCDEGRCGPVSLVVCDTANIRRGWGLLGGTGKYSHLNAVITVHTHTRVGCAQINTNSGSHGDWLLCRKVLLCR</sequence>
<proteinExistence type="predicted"/>
<evidence type="ECO:0000313" key="1">
    <source>
        <dbReference type="EMBL" id="KAL2282007.1"/>
    </source>
</evidence>
<dbReference type="Proteomes" id="UP001600888">
    <property type="component" value="Unassembled WGS sequence"/>
</dbReference>
<dbReference type="Pfam" id="PF10712">
    <property type="entry name" value="NAD-GH"/>
    <property type="match status" value="1"/>
</dbReference>
<keyword evidence="2" id="KW-1185">Reference proteome</keyword>
<name>A0ABR4EHS6_9PEZI</name>
<evidence type="ECO:0000313" key="2">
    <source>
        <dbReference type="Proteomes" id="UP001600888"/>
    </source>
</evidence>
<organism evidence="1 2">
    <name type="scientific">Diaporthe vaccinii</name>
    <dbReference type="NCBI Taxonomy" id="105482"/>
    <lineage>
        <taxon>Eukaryota</taxon>
        <taxon>Fungi</taxon>
        <taxon>Dikarya</taxon>
        <taxon>Ascomycota</taxon>
        <taxon>Pezizomycotina</taxon>
        <taxon>Sordariomycetes</taxon>
        <taxon>Sordariomycetidae</taxon>
        <taxon>Diaporthales</taxon>
        <taxon>Diaporthaceae</taxon>
        <taxon>Diaporthe</taxon>
        <taxon>Diaporthe eres species complex</taxon>
    </lineage>
</organism>
<comment type="caution">
    <text evidence="1">The sequence shown here is derived from an EMBL/GenBank/DDBJ whole genome shotgun (WGS) entry which is preliminary data.</text>
</comment>
<evidence type="ECO:0008006" key="3">
    <source>
        <dbReference type="Google" id="ProtNLM"/>
    </source>
</evidence>
<gene>
    <name evidence="1" type="ORF">FJTKL_11094</name>
</gene>
<dbReference type="EMBL" id="JBAWTH010000052">
    <property type="protein sequence ID" value="KAL2282007.1"/>
    <property type="molecule type" value="Genomic_DNA"/>
</dbReference>